<feature type="transmembrane region" description="Helical" evidence="6">
    <location>
        <begin position="17"/>
        <end position="39"/>
    </location>
</feature>
<dbReference type="Proteomes" id="UP000476281">
    <property type="component" value="Unassembled WGS sequence"/>
</dbReference>
<dbReference type="SUPFAM" id="SSF56281">
    <property type="entry name" value="Metallo-hydrolase/oxidoreductase"/>
    <property type="match status" value="1"/>
</dbReference>
<feature type="transmembrane region" description="Helical" evidence="6">
    <location>
        <begin position="327"/>
        <end position="346"/>
    </location>
</feature>
<evidence type="ECO:0000313" key="9">
    <source>
        <dbReference type="Proteomes" id="UP000476281"/>
    </source>
</evidence>
<evidence type="ECO:0000259" key="7">
    <source>
        <dbReference type="SMART" id="SM00849"/>
    </source>
</evidence>
<organism evidence="8 9">
    <name type="scientific">Enterobacter hormaechei</name>
    <dbReference type="NCBI Taxonomy" id="158836"/>
    <lineage>
        <taxon>Bacteria</taxon>
        <taxon>Pseudomonadati</taxon>
        <taxon>Pseudomonadota</taxon>
        <taxon>Gammaproteobacteria</taxon>
        <taxon>Enterobacterales</taxon>
        <taxon>Enterobacteriaceae</taxon>
        <taxon>Enterobacter</taxon>
        <taxon>Enterobacter cloacae complex</taxon>
    </lineage>
</organism>
<evidence type="ECO:0000256" key="4">
    <source>
        <dbReference type="ARBA" id="ARBA00022989"/>
    </source>
</evidence>
<dbReference type="NCBIfam" id="TIGR00360">
    <property type="entry name" value="ComEC_N-term"/>
    <property type="match status" value="1"/>
</dbReference>
<dbReference type="CDD" id="cd07731">
    <property type="entry name" value="ComA-like_MBL-fold"/>
    <property type="match status" value="1"/>
</dbReference>
<feature type="non-terminal residue" evidence="8">
    <location>
        <position position="759"/>
    </location>
</feature>
<dbReference type="Gene3D" id="3.60.15.10">
    <property type="entry name" value="Ribonuclease Z/Hydroxyacylglutathione hydrolase-like"/>
    <property type="match status" value="1"/>
</dbReference>
<dbReference type="InterPro" id="IPR001279">
    <property type="entry name" value="Metallo-B-lactamas"/>
</dbReference>
<dbReference type="EMBL" id="WBSZ01000156">
    <property type="protein sequence ID" value="KAB2527509.1"/>
    <property type="molecule type" value="Genomic_DNA"/>
</dbReference>
<feature type="transmembrane region" description="Helical" evidence="6">
    <location>
        <begin position="392"/>
        <end position="415"/>
    </location>
</feature>
<keyword evidence="5 6" id="KW-0472">Membrane</keyword>
<proteinExistence type="predicted"/>
<gene>
    <name evidence="8" type="ORF">F9C29_07505</name>
</gene>
<feature type="domain" description="Metallo-beta-lactamase" evidence="7">
    <location>
        <begin position="508"/>
        <end position="689"/>
    </location>
</feature>
<protein>
    <submittedName>
        <fullName evidence="8">ComEC family protein</fullName>
    </submittedName>
</protein>
<feature type="transmembrane region" description="Helical" evidence="6">
    <location>
        <begin position="255"/>
        <end position="274"/>
    </location>
</feature>
<dbReference type="SMART" id="SM00849">
    <property type="entry name" value="Lactamase_B"/>
    <property type="match status" value="1"/>
</dbReference>
<feature type="transmembrane region" description="Helical" evidence="6">
    <location>
        <begin position="304"/>
        <end position="321"/>
    </location>
</feature>
<dbReference type="NCBIfam" id="TIGR00361">
    <property type="entry name" value="ComEC_Rec2"/>
    <property type="match status" value="1"/>
</dbReference>
<evidence type="ECO:0000256" key="6">
    <source>
        <dbReference type="SAM" id="Phobius"/>
    </source>
</evidence>
<dbReference type="PANTHER" id="PTHR30619:SF1">
    <property type="entry name" value="RECOMBINATION PROTEIN 2"/>
    <property type="match status" value="1"/>
</dbReference>
<evidence type="ECO:0000256" key="1">
    <source>
        <dbReference type="ARBA" id="ARBA00004651"/>
    </source>
</evidence>
<reference evidence="8 9" key="1">
    <citation type="submission" date="2019-09" db="EMBL/GenBank/DDBJ databases">
        <title>Reversal of blaTEM antimicrobial resistance by CRISPR-Cas9 in clinical E. coli and other Enterobacteriaceae strains.</title>
        <authorList>
            <person name="Tagliaferri T."/>
            <person name="Guimaraes N."/>
            <person name="Pereira M."/>
            <person name="Felicori L."/>
            <person name="Horz H.-P."/>
            <person name="Santos S."/>
            <person name="Mendes T."/>
        </authorList>
    </citation>
    <scope>NUCLEOTIDE SEQUENCE [LARGE SCALE GENOMIC DNA]</scope>
    <source>
        <strain evidence="8 9">E2_blaTEM_MG</strain>
    </source>
</reference>
<dbReference type="GO" id="GO:0005886">
    <property type="term" value="C:plasma membrane"/>
    <property type="evidence" value="ECO:0007669"/>
    <property type="project" value="UniProtKB-SubCell"/>
</dbReference>
<dbReference type="GO" id="GO:0030420">
    <property type="term" value="P:establishment of competence for transformation"/>
    <property type="evidence" value="ECO:0007669"/>
    <property type="project" value="InterPro"/>
</dbReference>
<dbReference type="InterPro" id="IPR036866">
    <property type="entry name" value="RibonucZ/Hydroxyglut_hydro"/>
</dbReference>
<evidence type="ECO:0000313" key="8">
    <source>
        <dbReference type="EMBL" id="KAB2527509.1"/>
    </source>
</evidence>
<feature type="transmembrane region" description="Helical" evidence="6">
    <location>
        <begin position="474"/>
        <end position="491"/>
    </location>
</feature>
<comment type="subcellular location">
    <subcellularLocation>
        <location evidence="1">Cell membrane</location>
        <topology evidence="1">Multi-pass membrane protein</topology>
    </subcellularLocation>
</comment>
<accession>A0A6L3XYY5</accession>
<dbReference type="InterPro" id="IPR004477">
    <property type="entry name" value="ComEC_N"/>
</dbReference>
<keyword evidence="3 6" id="KW-0812">Transmembrane</keyword>
<dbReference type="AlphaFoldDB" id="A0A6L3XYY5"/>
<dbReference type="PANTHER" id="PTHR30619">
    <property type="entry name" value="DNA INTERNALIZATION/COMPETENCE PROTEIN COMEC/REC2"/>
    <property type="match status" value="1"/>
</dbReference>
<dbReference type="Pfam" id="PF03772">
    <property type="entry name" value="Competence"/>
    <property type="match status" value="1"/>
</dbReference>
<name>A0A6L3XYY5_9ENTR</name>
<sequence length="759" mass="85345">MGIHVISMCAILAIIPLYWLPVLPDLHIVWLLIAAGIALSVQQRKWLRFSGLALLFMCWGILAAQESVWPMNYLTQAPQQAEVVITATDGATMHQGRIVSLNGERVWAAMGVALYGNYLPQNVCVGQRWAMTLRLRAVHGELNDGGYDSQKNAFARHQTLSGRFTHAALVEEGCSLRAQYLTSLQNTLSAYQWGPVILGLGMGERLSVSREIKNLMRDTGTMHLMAISGLHIALAASVIWFLARGIQFFLPGRWIIWQIPLLAGLIFAAFYAWLTGLQPPALRTVIALVVLAALKMSGRQWSPWQVWLTCVAAILIFDPLAVLSQSLALSAFAVAALIFWYQWLPLPHWQRGRCLRPLATLVYLQVGMLLLLLPLQVLIFHGFSLSSLVANLFAVPLVTFISVPLILLGMFLHLFPVAALESIVWLATDKSLAGLFWLLMRLPNGWQDVDERWQYLTLLPWLLVIGWRFRAFSAAPAVCLAGSVVLAFPLWHRVKTDSWSLHMLDVGQGLAMVIERHGKAILYDTGLAWPGGDSAQQLIIPWLRWHHLKPEGAILSHEHLDHAGGLASLKAAWPAMWIRSPLSWSGHLPCFRGQRWQWQGLTFSVHWPPENTSAKGNNRSCVVKIDDGEQSVLLTGDIEAQAELAMLSHRWRQLASTLIQVPHHGSNTSSSTPLLQRVEGQVSLASMARYNAWRFPSIKVVRRYRTEGYLWLDTPHSGQISVTFSHHSRQIRRLREHYLPRWYHQWLSGIHISDPTRQA</sequence>
<evidence type="ECO:0000256" key="5">
    <source>
        <dbReference type="ARBA" id="ARBA00023136"/>
    </source>
</evidence>
<dbReference type="Pfam" id="PF00753">
    <property type="entry name" value="Lactamase_B"/>
    <property type="match status" value="1"/>
</dbReference>
<evidence type="ECO:0000256" key="2">
    <source>
        <dbReference type="ARBA" id="ARBA00022475"/>
    </source>
</evidence>
<feature type="transmembrane region" description="Helical" evidence="6">
    <location>
        <begin position="46"/>
        <end position="64"/>
    </location>
</feature>
<dbReference type="InterPro" id="IPR004797">
    <property type="entry name" value="Competence_ComEC/Rec2"/>
</dbReference>
<keyword evidence="2" id="KW-1003">Cell membrane</keyword>
<dbReference type="NCBIfam" id="NF008580">
    <property type="entry name" value="PRK11539.1"/>
    <property type="match status" value="1"/>
</dbReference>
<keyword evidence="4 6" id="KW-1133">Transmembrane helix</keyword>
<feature type="transmembrane region" description="Helical" evidence="6">
    <location>
        <begin position="222"/>
        <end position="243"/>
    </location>
</feature>
<evidence type="ECO:0000256" key="3">
    <source>
        <dbReference type="ARBA" id="ARBA00022692"/>
    </source>
</evidence>
<dbReference type="InterPro" id="IPR035681">
    <property type="entry name" value="ComA-like_MBL"/>
</dbReference>
<dbReference type="InterPro" id="IPR052159">
    <property type="entry name" value="Competence_DNA_uptake"/>
</dbReference>
<comment type="caution">
    <text evidence="8">The sequence shown here is derived from an EMBL/GenBank/DDBJ whole genome shotgun (WGS) entry which is preliminary data.</text>
</comment>
<feature type="transmembrane region" description="Helical" evidence="6">
    <location>
        <begin position="358"/>
        <end position="380"/>
    </location>
</feature>